<organism evidence="3 4">
    <name type="scientific">Acidovorax cavernicola</name>
    <dbReference type="NCBI Taxonomy" id="1675792"/>
    <lineage>
        <taxon>Bacteria</taxon>
        <taxon>Pseudomonadati</taxon>
        <taxon>Pseudomonadota</taxon>
        <taxon>Betaproteobacteria</taxon>
        <taxon>Burkholderiales</taxon>
        <taxon>Comamonadaceae</taxon>
        <taxon>Acidovorax</taxon>
    </lineage>
</organism>
<reference evidence="3 4" key="1">
    <citation type="submission" date="2018-09" db="EMBL/GenBank/DDBJ databases">
        <title>Acidovorax cavernicola nov. sp. isolated from Gruta de las Maravillas (Aracena, Spain).</title>
        <authorList>
            <person name="Jurado V."/>
            <person name="Gutierrez-Patricio S."/>
            <person name="Gonzalez-Pimentel J.L."/>
            <person name="Miller A.Z."/>
            <person name="Laiz L."/>
            <person name="Saiz-Jimenez C."/>
        </authorList>
    </citation>
    <scope>NUCLEOTIDE SEQUENCE [LARGE SCALE GENOMIC DNA]</scope>
    <source>
        <strain evidence="3 4">1011MAR4D40.2</strain>
    </source>
</reference>
<evidence type="ECO:0000256" key="2">
    <source>
        <dbReference type="SAM" id="Phobius"/>
    </source>
</evidence>
<evidence type="ECO:0000313" key="4">
    <source>
        <dbReference type="Proteomes" id="UP000265619"/>
    </source>
</evidence>
<dbReference type="EMBL" id="QXMN01000045">
    <property type="protein sequence ID" value="RIX75098.1"/>
    <property type="molecule type" value="Genomic_DNA"/>
</dbReference>
<dbReference type="AlphaFoldDB" id="A0A9X8GSU7"/>
<keyword evidence="2" id="KW-0812">Transmembrane</keyword>
<evidence type="ECO:0000313" key="3">
    <source>
        <dbReference type="EMBL" id="RIX75098.1"/>
    </source>
</evidence>
<dbReference type="OrthoDB" id="8859382at2"/>
<feature type="transmembrane region" description="Helical" evidence="2">
    <location>
        <begin position="165"/>
        <end position="187"/>
    </location>
</feature>
<sequence length="502" mass="55437">MPHPYLDVLARVLALPISESVVSTGERFHAASTGADTLIVDIAQRRYHRLPDARPLRFEDTAHDGAAQTLLQLEHGDGVRTIALTAQDDSFWTPLPDPRVIGLPRIVQRHDTSWTSPAPPQEAGQPPPSGISHWIYSLIAIAVLAFFAAFGFNALRWSLAGGWNLLWLLVGLPVFPMFTVLTLMAVYRLFRPAVPPREALNAIEVSRDESFRIGEPLAFRVEATVPASVGKQPMEAPPQIFARLVVQTMNDEEDGSWSVSDQVWDADPADCVPSTLPGTSERHVHYAGTATASRSTPRKAQERWSLALSASQEPGAEPFYVTSLATPPLIEPHRMVKPPDRLAQLDALLHGAEWELVRTAYGRDSNLSFLEDFTSEDIQAVITVDVEALVDHAMATRWYESEIRTERAGGDASYYLLKEGPAYKVMYTERWWTESLYESTDLRSAVARYLVASNFAVRRLPGAHALQVPPPYNDMRPDSAPSVSAADETPAQPSISDASSRQ</sequence>
<accession>A0A9X8GSU7</accession>
<dbReference type="RefSeq" id="WP_119557135.1">
    <property type="nucleotide sequence ID" value="NZ_QXMN01000045.1"/>
</dbReference>
<comment type="caution">
    <text evidence="3">The sequence shown here is derived from an EMBL/GenBank/DDBJ whole genome shotgun (WGS) entry which is preliminary data.</text>
</comment>
<name>A0A9X8GSU7_9BURK</name>
<keyword evidence="2" id="KW-0472">Membrane</keyword>
<keyword evidence="2" id="KW-1133">Transmembrane helix</keyword>
<proteinExistence type="predicted"/>
<feature type="region of interest" description="Disordered" evidence="1">
    <location>
        <begin position="467"/>
        <end position="502"/>
    </location>
</feature>
<keyword evidence="4" id="KW-1185">Reference proteome</keyword>
<gene>
    <name evidence="3" type="ORF">D3H34_25955</name>
</gene>
<feature type="transmembrane region" description="Helical" evidence="2">
    <location>
        <begin position="134"/>
        <end position="153"/>
    </location>
</feature>
<dbReference type="Proteomes" id="UP000265619">
    <property type="component" value="Unassembled WGS sequence"/>
</dbReference>
<protein>
    <submittedName>
        <fullName evidence="3">Uncharacterized protein</fullName>
    </submittedName>
</protein>
<evidence type="ECO:0000256" key="1">
    <source>
        <dbReference type="SAM" id="MobiDB-lite"/>
    </source>
</evidence>
<feature type="compositionally biased region" description="Polar residues" evidence="1">
    <location>
        <begin position="491"/>
        <end position="502"/>
    </location>
</feature>